<gene>
    <name evidence="2" type="ORF">I350_00626</name>
</gene>
<evidence type="ECO:0000256" key="1">
    <source>
        <dbReference type="SAM" id="MobiDB-lite"/>
    </source>
</evidence>
<organism evidence="2 3">
    <name type="scientific">Cryptococcus amylolentus CBS 6273</name>
    <dbReference type="NCBI Taxonomy" id="1296118"/>
    <lineage>
        <taxon>Eukaryota</taxon>
        <taxon>Fungi</taxon>
        <taxon>Dikarya</taxon>
        <taxon>Basidiomycota</taxon>
        <taxon>Agaricomycotina</taxon>
        <taxon>Tremellomycetes</taxon>
        <taxon>Tremellales</taxon>
        <taxon>Cryptococcaceae</taxon>
        <taxon>Cryptococcus</taxon>
    </lineage>
</organism>
<proteinExistence type="predicted"/>
<comment type="caution">
    <text evidence="2">The sequence shown here is derived from an EMBL/GenBank/DDBJ whole genome shotgun (WGS) entry which is preliminary data.</text>
</comment>
<reference evidence="2 3" key="1">
    <citation type="submission" date="2016-06" db="EMBL/GenBank/DDBJ databases">
        <title>Evolution of pathogenesis and genome organization in the Tremellales.</title>
        <authorList>
            <person name="Cuomo C."/>
            <person name="Litvintseva A."/>
            <person name="Heitman J."/>
            <person name="Chen Y."/>
            <person name="Sun S."/>
            <person name="Springer D."/>
            <person name="Dromer F."/>
            <person name="Young S."/>
            <person name="Zeng Q."/>
            <person name="Chapman S."/>
            <person name="Gujja S."/>
            <person name="Saif S."/>
            <person name="Birren B."/>
        </authorList>
    </citation>
    <scope>NUCLEOTIDE SEQUENCE [LARGE SCALE GENOMIC DNA]</scope>
    <source>
        <strain evidence="2 3">CBS 6273</strain>
    </source>
</reference>
<name>A0A1E3KHP8_9TREE</name>
<evidence type="ECO:0000313" key="2">
    <source>
        <dbReference type="EMBL" id="ODO11842.1"/>
    </source>
</evidence>
<feature type="region of interest" description="Disordered" evidence="1">
    <location>
        <begin position="33"/>
        <end position="59"/>
    </location>
</feature>
<accession>A0A1E3KHP8</accession>
<sequence length="59" mass="6379">MSIIFGRSPGLSGPLTAHRCKSHAVLAPWELMHPPPAASSTEVMPRKTYHTTGKPDQKA</sequence>
<dbReference type="AlphaFoldDB" id="A0A1E3KHP8"/>
<protein>
    <submittedName>
        <fullName evidence="2">Uncharacterized protein</fullName>
    </submittedName>
</protein>
<evidence type="ECO:0000313" key="3">
    <source>
        <dbReference type="Proteomes" id="UP000095149"/>
    </source>
</evidence>
<dbReference type="EMBL" id="MEKH01000001">
    <property type="protein sequence ID" value="ODO11842.1"/>
    <property type="molecule type" value="Genomic_DNA"/>
</dbReference>
<dbReference type="Proteomes" id="UP000095149">
    <property type="component" value="Unassembled WGS sequence"/>
</dbReference>